<keyword evidence="2" id="KW-1185">Reference proteome</keyword>
<name>A0ABU2B7W3_9CORY</name>
<reference evidence="1 2" key="1">
    <citation type="submission" date="2023-07" db="EMBL/GenBank/DDBJ databases">
        <title>Sequencing the genomes of 1000 actinobacteria strains.</title>
        <authorList>
            <person name="Klenk H.-P."/>
        </authorList>
    </citation>
    <scope>NUCLEOTIDE SEQUENCE [LARGE SCALE GENOMIC DNA]</scope>
    <source>
        <strain evidence="1 2">DSM 44508</strain>
    </source>
</reference>
<comment type="caution">
    <text evidence="1">The sequence shown here is derived from an EMBL/GenBank/DDBJ whole genome shotgun (WGS) entry which is preliminary data.</text>
</comment>
<accession>A0ABU2B7W3</accession>
<dbReference type="RefSeq" id="WP_277103448.1">
    <property type="nucleotide sequence ID" value="NZ_BAAAJS010000079.1"/>
</dbReference>
<sequence>MLIPNYLAITTEQYNQIVTTDPDTAVGLVLEWLEESIGTKNLTDIDNAFIDLSDELTDPTMREAVGGNSLIAQDPPLFLASAEEVQSYSSALESYNTDNLECEDAFFTLADFYAHAATNNKAVAVLYN</sequence>
<dbReference type="InterPro" id="IPR035944">
    <property type="entry name" value="YfbM-like_sf"/>
</dbReference>
<dbReference type="SUPFAM" id="SSF111069">
    <property type="entry name" value="Hypothetical protein yfbM"/>
    <property type="match status" value="1"/>
</dbReference>
<evidence type="ECO:0000313" key="2">
    <source>
        <dbReference type="Proteomes" id="UP001183619"/>
    </source>
</evidence>
<proteinExistence type="predicted"/>
<organism evidence="1 2">
    <name type="scientific">Corynebacterium felinum</name>
    <dbReference type="NCBI Taxonomy" id="131318"/>
    <lineage>
        <taxon>Bacteria</taxon>
        <taxon>Bacillati</taxon>
        <taxon>Actinomycetota</taxon>
        <taxon>Actinomycetes</taxon>
        <taxon>Mycobacteriales</taxon>
        <taxon>Corynebacteriaceae</taxon>
        <taxon>Corynebacterium</taxon>
    </lineage>
</organism>
<dbReference type="EMBL" id="JAVDYF010000001">
    <property type="protein sequence ID" value="MDR7354371.1"/>
    <property type="molecule type" value="Genomic_DNA"/>
</dbReference>
<gene>
    <name evidence="1" type="ORF">J2S37_000909</name>
</gene>
<protein>
    <submittedName>
        <fullName evidence="1">Uncharacterized protein</fullName>
    </submittedName>
</protein>
<evidence type="ECO:0000313" key="1">
    <source>
        <dbReference type="EMBL" id="MDR7354371.1"/>
    </source>
</evidence>
<dbReference type="Proteomes" id="UP001183619">
    <property type="component" value="Unassembled WGS sequence"/>
</dbReference>